<dbReference type="PANTHER" id="PTHR33938:SF15">
    <property type="entry name" value="FERULOYL ESTERASE B-RELATED"/>
    <property type="match status" value="1"/>
</dbReference>
<organism evidence="9 10">
    <name type="scientific">Falsiroseomonas algicola</name>
    <dbReference type="NCBI Taxonomy" id="2716930"/>
    <lineage>
        <taxon>Bacteria</taxon>
        <taxon>Pseudomonadati</taxon>
        <taxon>Pseudomonadota</taxon>
        <taxon>Alphaproteobacteria</taxon>
        <taxon>Acetobacterales</taxon>
        <taxon>Roseomonadaceae</taxon>
        <taxon>Falsiroseomonas</taxon>
    </lineage>
</organism>
<evidence type="ECO:0000256" key="1">
    <source>
        <dbReference type="ARBA" id="ARBA00006249"/>
    </source>
</evidence>
<evidence type="ECO:0000256" key="3">
    <source>
        <dbReference type="ARBA" id="ARBA00022723"/>
    </source>
</evidence>
<feature type="chain" id="PRO_5026939689" evidence="8">
    <location>
        <begin position="21"/>
        <end position="559"/>
    </location>
</feature>
<protein>
    <submittedName>
        <fullName evidence="9">Tannase/feruloyl esterase family alpha/beta hydrolase</fullName>
    </submittedName>
</protein>
<dbReference type="Pfam" id="PF07519">
    <property type="entry name" value="Tannase"/>
    <property type="match status" value="1"/>
</dbReference>
<keyword evidence="7" id="KW-1015">Disulfide bond</keyword>
<evidence type="ECO:0000313" key="10">
    <source>
        <dbReference type="Proteomes" id="UP000475385"/>
    </source>
</evidence>
<evidence type="ECO:0000256" key="2">
    <source>
        <dbReference type="ARBA" id="ARBA00022487"/>
    </source>
</evidence>
<accession>A0A6M1LQQ6</accession>
<dbReference type="Gene3D" id="3.40.50.1820">
    <property type="entry name" value="alpha/beta hydrolase"/>
    <property type="match status" value="1"/>
</dbReference>
<keyword evidence="6" id="KW-0106">Calcium</keyword>
<evidence type="ECO:0000256" key="4">
    <source>
        <dbReference type="ARBA" id="ARBA00022729"/>
    </source>
</evidence>
<reference evidence="9 10" key="2">
    <citation type="submission" date="2020-03" db="EMBL/GenBank/DDBJ databases">
        <title>Roseomonas stagni sp. nov., isolated from pond water in Japan.</title>
        <authorList>
            <person name="Furuhata K."/>
            <person name="Miyamoto H."/>
            <person name="Goto K."/>
        </authorList>
    </citation>
    <scope>NUCLEOTIDE SEQUENCE [LARGE SCALE GENOMIC DNA]</scope>
    <source>
        <strain evidence="9 10">PeD5</strain>
    </source>
</reference>
<dbReference type="InterPro" id="IPR029058">
    <property type="entry name" value="AB_hydrolase_fold"/>
</dbReference>
<dbReference type="RefSeq" id="WP_164696422.1">
    <property type="nucleotide sequence ID" value="NZ_JAAIKB010000009.1"/>
</dbReference>
<evidence type="ECO:0000256" key="6">
    <source>
        <dbReference type="ARBA" id="ARBA00022837"/>
    </source>
</evidence>
<evidence type="ECO:0000256" key="8">
    <source>
        <dbReference type="SAM" id="SignalP"/>
    </source>
</evidence>
<name>A0A6M1LQQ6_9PROT</name>
<proteinExistence type="inferred from homology"/>
<gene>
    <name evidence="9" type="ORF">G3576_21150</name>
</gene>
<evidence type="ECO:0000313" key="9">
    <source>
        <dbReference type="EMBL" id="NGM22537.1"/>
    </source>
</evidence>
<keyword evidence="3" id="KW-0479">Metal-binding</keyword>
<dbReference type="PANTHER" id="PTHR33938">
    <property type="entry name" value="FERULOYL ESTERASE B-RELATED"/>
    <property type="match status" value="1"/>
</dbReference>
<dbReference type="EMBL" id="JAAIKB010000009">
    <property type="protein sequence ID" value="NGM22537.1"/>
    <property type="molecule type" value="Genomic_DNA"/>
</dbReference>
<feature type="signal peptide" evidence="8">
    <location>
        <begin position="1"/>
        <end position="20"/>
    </location>
</feature>
<reference evidence="9 10" key="1">
    <citation type="submission" date="2020-02" db="EMBL/GenBank/DDBJ databases">
        <authorList>
            <person name="Kim H.M."/>
            <person name="Jeon C.O."/>
        </authorList>
    </citation>
    <scope>NUCLEOTIDE SEQUENCE [LARGE SCALE GENOMIC DNA]</scope>
    <source>
        <strain evidence="9 10">PeD5</strain>
    </source>
</reference>
<comment type="similarity">
    <text evidence="1">Belongs to the tannase family.</text>
</comment>
<comment type="caution">
    <text evidence="9">The sequence shown here is derived from an EMBL/GenBank/DDBJ whole genome shotgun (WGS) entry which is preliminary data.</text>
</comment>
<dbReference type="SUPFAM" id="SSF53474">
    <property type="entry name" value="alpha/beta-Hydrolases"/>
    <property type="match status" value="2"/>
</dbReference>
<evidence type="ECO:0000256" key="7">
    <source>
        <dbReference type="ARBA" id="ARBA00023157"/>
    </source>
</evidence>
<dbReference type="InterPro" id="IPR011118">
    <property type="entry name" value="Tannase/feruloyl_esterase"/>
</dbReference>
<keyword evidence="4 8" id="KW-0732">Signal</keyword>
<keyword evidence="5 9" id="KW-0378">Hydrolase</keyword>
<dbReference type="AlphaFoldDB" id="A0A6M1LQQ6"/>
<keyword evidence="10" id="KW-1185">Reference proteome</keyword>
<dbReference type="GO" id="GO:0052689">
    <property type="term" value="F:carboxylic ester hydrolase activity"/>
    <property type="evidence" value="ECO:0007669"/>
    <property type="project" value="UniProtKB-KW"/>
</dbReference>
<evidence type="ECO:0000256" key="5">
    <source>
        <dbReference type="ARBA" id="ARBA00022801"/>
    </source>
</evidence>
<dbReference type="GO" id="GO:0046872">
    <property type="term" value="F:metal ion binding"/>
    <property type="evidence" value="ECO:0007669"/>
    <property type="project" value="UniProtKB-KW"/>
</dbReference>
<sequence length="559" mass="59916">MRRASITLGLLALLALPAAAQTTALQRCEDMAGLAIPAAAIGLPTGGAAVTTARRLAETPPRPHPDGEFAQALPMHCNVQGEIRPVDPAAPRILFNVNLPLSWNGRALQSGGGGLGGSVITAPGQKASARFDPVPLTAPYPIALGYATFGGDGGHQGTDVAFMRSDEAMRNWGVESMKKTRDVALRVIEAAYGSAPRRVIFNGESAGGREALMVAQRFPDDYDGVIAISPVLSWFYIHLADNHIRSLMVSGWLDAAAVRLVAERTRQSCDEADGVRDGIIARYLECPNDVATLRCPDGARGQGCLSDAQIAVVNAIREPWSMQVPLAHGITRYPGFGVTGDEDGPRYQWPFYVTGAEPPSFPLPPGRGFEPRRGAVLNFAAILVRHAIVQGETFDPFHFQATRHAARLQYLSTLFDATDPDLSRFRARGGKLILLQPAADNAVGTPMVAEYYRSVVARMGQAETDSFLRFYVTAGSGHNVVGPSQFDTLSILEGWLDGTAPPDAPAAFDIHPETLQTVRSMPACRYPAYARYSGSGDPNRAESFICTARPDPLAFAPAR</sequence>
<dbReference type="Proteomes" id="UP000475385">
    <property type="component" value="Unassembled WGS sequence"/>
</dbReference>
<keyword evidence="2" id="KW-0719">Serine esterase</keyword>